<keyword evidence="2" id="KW-1185">Reference proteome</keyword>
<proteinExistence type="predicted"/>
<evidence type="ECO:0000313" key="2">
    <source>
        <dbReference type="Proteomes" id="UP000644699"/>
    </source>
</evidence>
<organism evidence="1 2">
    <name type="scientific">Aureimonas endophytica</name>
    <dbReference type="NCBI Taxonomy" id="2027858"/>
    <lineage>
        <taxon>Bacteria</taxon>
        <taxon>Pseudomonadati</taxon>
        <taxon>Pseudomonadota</taxon>
        <taxon>Alphaproteobacteria</taxon>
        <taxon>Hyphomicrobiales</taxon>
        <taxon>Aurantimonadaceae</taxon>
        <taxon>Aureimonas</taxon>
    </lineage>
</organism>
<dbReference type="Proteomes" id="UP000644699">
    <property type="component" value="Unassembled WGS sequence"/>
</dbReference>
<dbReference type="RefSeq" id="WP_210318325.1">
    <property type="nucleotide sequence ID" value="NZ_BMIQ01000002.1"/>
</dbReference>
<dbReference type="EMBL" id="BMIQ01000002">
    <property type="protein sequence ID" value="GGE00261.1"/>
    <property type="molecule type" value="Genomic_DNA"/>
</dbReference>
<accession>A0A917E3J2</accession>
<protein>
    <recommendedName>
        <fullName evidence="3">Homeodomain-like domain-containing protein</fullName>
    </recommendedName>
</protein>
<sequence>MSGRWTDVEDEHLYALACDGVRHDRIGALLGRSPSAVQWRARLLGASSRRRRWTRRDDAVLRSFRSAGRSVEDIAAAMGRTPGAIQVRMSRLGIFLPSSLSSAVGMVRGATEQETA</sequence>
<reference evidence="1" key="1">
    <citation type="journal article" date="2014" name="Int. J. Syst. Evol. Microbiol.">
        <title>Complete genome sequence of Corynebacterium casei LMG S-19264T (=DSM 44701T), isolated from a smear-ripened cheese.</title>
        <authorList>
            <consortium name="US DOE Joint Genome Institute (JGI-PGF)"/>
            <person name="Walter F."/>
            <person name="Albersmeier A."/>
            <person name="Kalinowski J."/>
            <person name="Ruckert C."/>
        </authorList>
    </citation>
    <scope>NUCLEOTIDE SEQUENCE</scope>
    <source>
        <strain evidence="1">CGMCC 1.15367</strain>
    </source>
</reference>
<evidence type="ECO:0000313" key="1">
    <source>
        <dbReference type="EMBL" id="GGE00261.1"/>
    </source>
</evidence>
<gene>
    <name evidence="1" type="ORF">GCM10011390_18840</name>
</gene>
<name>A0A917E3J2_9HYPH</name>
<evidence type="ECO:0008006" key="3">
    <source>
        <dbReference type="Google" id="ProtNLM"/>
    </source>
</evidence>
<dbReference type="AlphaFoldDB" id="A0A917E3J2"/>
<reference evidence="1" key="2">
    <citation type="submission" date="2020-09" db="EMBL/GenBank/DDBJ databases">
        <authorList>
            <person name="Sun Q."/>
            <person name="Zhou Y."/>
        </authorList>
    </citation>
    <scope>NUCLEOTIDE SEQUENCE</scope>
    <source>
        <strain evidence="1">CGMCC 1.15367</strain>
    </source>
</reference>
<comment type="caution">
    <text evidence="1">The sequence shown here is derived from an EMBL/GenBank/DDBJ whole genome shotgun (WGS) entry which is preliminary data.</text>
</comment>